<reference evidence="4" key="1">
    <citation type="submission" date="2019-02" db="EMBL/GenBank/DDBJ databases">
        <title>Complete genome sequence of Rhodoferax sp. Gr-4.</title>
        <authorList>
            <person name="Jin L."/>
        </authorList>
    </citation>
    <scope>NUCLEOTIDE SEQUENCE [LARGE SCALE GENOMIC DNA]</scope>
    <source>
        <strain evidence="4">Gr-4</strain>
    </source>
</reference>
<protein>
    <submittedName>
        <fullName evidence="3">Type VI secretion system baseplate subunit TssE</fullName>
    </submittedName>
</protein>
<evidence type="ECO:0000256" key="1">
    <source>
        <dbReference type="SAM" id="MobiDB-lite"/>
    </source>
</evidence>
<feature type="domain" description="IraD/Gp25-like" evidence="2">
    <location>
        <begin position="59"/>
        <end position="164"/>
    </location>
</feature>
<dbReference type="PANTHER" id="PTHR38595">
    <property type="entry name" value="CYTOPLASMIC PROTEIN-RELATED"/>
    <property type="match status" value="1"/>
</dbReference>
<dbReference type="InterPro" id="IPR053176">
    <property type="entry name" value="T6SS_TssE1-like"/>
</dbReference>
<keyword evidence="4" id="KW-1185">Reference proteome</keyword>
<evidence type="ECO:0000313" key="4">
    <source>
        <dbReference type="Proteomes" id="UP000317365"/>
    </source>
</evidence>
<accession>A0A515EPT6</accession>
<dbReference type="RefSeq" id="WP_142811820.1">
    <property type="nucleotide sequence ID" value="NZ_CP036282.1"/>
</dbReference>
<name>A0A515EPT6_9BURK</name>
<dbReference type="Pfam" id="PF04965">
    <property type="entry name" value="GPW_gp25"/>
    <property type="match status" value="1"/>
</dbReference>
<reference evidence="4" key="2">
    <citation type="journal article" date="2020" name="Int. J. Syst. Evol. Microbiol.">
        <title>Genomic insights into a novel species Rhodoferax aquaticus sp. nov., isolated from freshwater.</title>
        <authorList>
            <person name="Li T."/>
            <person name="Zhuo Y."/>
            <person name="Jin C.Z."/>
            <person name="Wu X."/>
            <person name="Ko S.R."/>
            <person name="Jin F.J."/>
            <person name="Ahn C.Y."/>
            <person name="Oh H.M."/>
            <person name="Lee H.G."/>
            <person name="Jin L."/>
        </authorList>
    </citation>
    <scope>NUCLEOTIDE SEQUENCE [LARGE SCALE GENOMIC DNA]</scope>
    <source>
        <strain evidence="4">Gr-4</strain>
    </source>
</reference>
<dbReference type="InterPro" id="IPR007048">
    <property type="entry name" value="IraD/Gp25-like"/>
</dbReference>
<dbReference type="KEGG" id="rhg:EXZ61_11145"/>
<dbReference type="InterPro" id="IPR017737">
    <property type="entry name" value="TssE1-like"/>
</dbReference>
<feature type="region of interest" description="Disordered" evidence="1">
    <location>
        <begin position="1"/>
        <end position="24"/>
    </location>
</feature>
<evidence type="ECO:0000259" key="2">
    <source>
        <dbReference type="Pfam" id="PF04965"/>
    </source>
</evidence>
<sequence>MSNVTPSLLHPGARPLPSTVERNSKKVERRYLPTLFDRLCDDAPSQSTESPEAYASSRSQLRQIILRDLALLLNTTDQSDLIDRKAYPAAAQSTINYGVPALAGGYLSEKKWVDIETMIRSAIVSFEPRLMPETLMVKPVLKEQASGNYNVLTFEISGHIQMQPYPLELTVQSSVDLETNRIELHLTRS</sequence>
<evidence type="ECO:0000313" key="3">
    <source>
        <dbReference type="EMBL" id="QDL54678.1"/>
    </source>
</evidence>
<dbReference type="EMBL" id="CP036282">
    <property type="protein sequence ID" value="QDL54678.1"/>
    <property type="molecule type" value="Genomic_DNA"/>
</dbReference>
<dbReference type="Proteomes" id="UP000317365">
    <property type="component" value="Chromosome"/>
</dbReference>
<dbReference type="PANTHER" id="PTHR38595:SF1">
    <property type="entry name" value="TYPE VI SECRETION SYSTEM COMPONENT TSSE1"/>
    <property type="match status" value="1"/>
</dbReference>
<dbReference type="SUPFAM" id="SSF160719">
    <property type="entry name" value="gpW/gp25-like"/>
    <property type="match status" value="1"/>
</dbReference>
<gene>
    <name evidence="3" type="primary">tssE</name>
    <name evidence="3" type="ORF">EXZ61_11145</name>
</gene>
<organism evidence="3 4">
    <name type="scientific">Rhodoferax aquaticus</name>
    <dbReference type="NCBI Taxonomy" id="2527691"/>
    <lineage>
        <taxon>Bacteria</taxon>
        <taxon>Pseudomonadati</taxon>
        <taxon>Pseudomonadota</taxon>
        <taxon>Betaproteobacteria</taxon>
        <taxon>Burkholderiales</taxon>
        <taxon>Comamonadaceae</taxon>
        <taxon>Rhodoferax</taxon>
    </lineage>
</organism>
<dbReference type="AlphaFoldDB" id="A0A515EPT6"/>
<dbReference type="NCBIfam" id="TIGR03357">
    <property type="entry name" value="VI_zyme"/>
    <property type="match status" value="1"/>
</dbReference>
<proteinExistence type="predicted"/>